<dbReference type="EMBL" id="CP150886">
    <property type="protein sequence ID" value="WZB86511.1"/>
    <property type="molecule type" value="Genomic_DNA"/>
</dbReference>
<dbReference type="InterPro" id="IPR050174">
    <property type="entry name" value="Protocadherin/Cadherin-CA"/>
</dbReference>
<proteinExistence type="predicted"/>
<accession>A0ABZ2UMB4</accession>
<evidence type="ECO:0000256" key="4">
    <source>
        <dbReference type="ARBA" id="ARBA00023180"/>
    </source>
</evidence>
<dbReference type="SUPFAM" id="SSF49313">
    <property type="entry name" value="Cadherin-like"/>
    <property type="match status" value="1"/>
</dbReference>
<dbReference type="PANTHER" id="PTHR24028:SF328">
    <property type="entry name" value="CADHERIN-3"/>
    <property type="match status" value="1"/>
</dbReference>
<protein>
    <submittedName>
        <fullName evidence="6">DUF4114 domain-containing protein</fullName>
    </submittedName>
</protein>
<dbReference type="InterPro" id="IPR015919">
    <property type="entry name" value="Cadherin-like_sf"/>
</dbReference>
<evidence type="ECO:0000259" key="5">
    <source>
        <dbReference type="PROSITE" id="PS50268"/>
    </source>
</evidence>
<dbReference type="PROSITE" id="PS50268">
    <property type="entry name" value="CADHERIN_2"/>
    <property type="match status" value="1"/>
</dbReference>
<dbReference type="CDD" id="cd11304">
    <property type="entry name" value="Cadherin_repeat"/>
    <property type="match status" value="1"/>
</dbReference>
<sequence>MTALAANVSQLFTVSWSGTDVGSGVASYDVYVSVDGGDFTLWQDDITATSATYTGELNKTYGFYTVATDNVGNMEAVPTVADATTTVTTLENLAPTIDDQTFTIAENSLEETEVGTIAATDPENQALTFAIVAGNLDLDNDGHLAFAIDSSSGVITVNDSDDLDFENTPSFNLQVSATDPGDESDTANVTINLTDVSEVSSTQFNVSQSQNGFFALEGNSAANLKFTLVNSETENVNEVGFFVVDENGNVDGNAPGSDGYLRAALERSQIIFSTISNRPNGFELADIQRIIEVNGGSRLAFYLISNGTTDTALTQLRSTGNTDLSVFLSNSTNLQVSNFSAEGLNLNWSDQAGASSFQNLGLRVEITEESSALYTNLQATTQQELIDLTDLVAPVNVSATVHREAAFDNLIGFYVVADANGGIDTSGDDIADINPGDAGYTQAALANRVTGLDLLRTGNQQSSTFDGSFAGGNILAPFMVVDGTFEEAVNNNAEVYFSFLSANSDGVDHIRLLGDHTFGFEDLAGGGDQDFNDVIVSLNFAAI</sequence>
<dbReference type="PANTHER" id="PTHR24028">
    <property type="entry name" value="CADHERIN-87A"/>
    <property type="match status" value="1"/>
</dbReference>
<keyword evidence="7" id="KW-1185">Reference proteome</keyword>
<dbReference type="Pfam" id="PF00028">
    <property type="entry name" value="Cadherin"/>
    <property type="match status" value="1"/>
</dbReference>
<dbReference type="SMART" id="SM00112">
    <property type="entry name" value="CA"/>
    <property type="match status" value="1"/>
</dbReference>
<dbReference type="InterPro" id="IPR002126">
    <property type="entry name" value="Cadherin-like_dom"/>
</dbReference>
<name>A0ABZ2UMB4_9CYAN</name>
<keyword evidence="4" id="KW-0325">Glycoprotein</keyword>
<keyword evidence="2" id="KW-0812">Transmembrane</keyword>
<evidence type="ECO:0000313" key="7">
    <source>
        <dbReference type="Proteomes" id="UP001483337"/>
    </source>
</evidence>
<keyword evidence="3" id="KW-0472">Membrane</keyword>
<dbReference type="Pfam" id="PF13448">
    <property type="entry name" value="DUF4114"/>
    <property type="match status" value="1"/>
</dbReference>
<dbReference type="Proteomes" id="UP001483337">
    <property type="component" value="Chromosome"/>
</dbReference>
<evidence type="ECO:0000256" key="2">
    <source>
        <dbReference type="ARBA" id="ARBA00022692"/>
    </source>
</evidence>
<evidence type="ECO:0000313" key="6">
    <source>
        <dbReference type="EMBL" id="WZB86511.1"/>
    </source>
</evidence>
<comment type="subcellular location">
    <subcellularLocation>
        <location evidence="1">Membrane</location>
        <topology evidence="1">Single-pass membrane protein</topology>
    </subcellularLocation>
</comment>
<organism evidence="6 7">
    <name type="scientific">Okeanomitos corallinicola TIOX110</name>
    <dbReference type="NCBI Taxonomy" id="3133117"/>
    <lineage>
        <taxon>Bacteria</taxon>
        <taxon>Bacillati</taxon>
        <taxon>Cyanobacteriota</taxon>
        <taxon>Cyanophyceae</taxon>
        <taxon>Nostocales</taxon>
        <taxon>Aphanizomenonaceae</taxon>
        <taxon>Okeanomitos</taxon>
    </lineage>
</organism>
<reference evidence="6 7" key="1">
    <citation type="submission" date="2024-04" db="EMBL/GenBank/DDBJ databases">
        <title>Okeanomitos corallinicola gen. &amp; sp. nov. (Nostocales, Cyanobacteria), a new toxic marine heterocyst-forming cyanobacterium from a coral reef.</title>
        <authorList>
            <person name="Li H."/>
            <person name="Li R."/>
            <person name="Kang J."/>
            <person name="Hii K.S."/>
            <person name="Mohamed H.F."/>
            <person name="Xu X."/>
            <person name="Luo Z."/>
        </authorList>
    </citation>
    <scope>NUCLEOTIDE SEQUENCE [LARGE SCALE GENOMIC DNA]</scope>
    <source>
        <strain evidence="6 7">TIOX110</strain>
    </source>
</reference>
<dbReference type="RefSeq" id="WP_353929425.1">
    <property type="nucleotide sequence ID" value="NZ_CP150886.1"/>
</dbReference>
<gene>
    <name evidence="6" type="ORF">WJM97_14010</name>
</gene>
<evidence type="ECO:0000256" key="3">
    <source>
        <dbReference type="ARBA" id="ARBA00022989"/>
    </source>
</evidence>
<dbReference type="Gene3D" id="2.60.40.60">
    <property type="entry name" value="Cadherins"/>
    <property type="match status" value="1"/>
</dbReference>
<evidence type="ECO:0000256" key="1">
    <source>
        <dbReference type="ARBA" id="ARBA00004167"/>
    </source>
</evidence>
<feature type="domain" description="Cadherin" evidence="5">
    <location>
        <begin position="96"/>
        <end position="204"/>
    </location>
</feature>
<dbReference type="InterPro" id="IPR025193">
    <property type="entry name" value="DUF4114"/>
</dbReference>
<keyword evidence="3" id="KW-1133">Transmembrane helix</keyword>